<name>A0ACC2IBK5_9PEZI</name>
<gene>
    <name evidence="1" type="ORF">ONZ43_g5374</name>
</gene>
<sequence length="582" mass="65305">MLSNDEIRLLDLLPSLHSDDDALIQCRTRTIPLPSDIPFETLSYVWGDQSDCTEISVDGNIVPVTSNLASALRHIRRSASIRTMWVDQLCINQSDELEKANQVPLMGHIYSRTTQCVIWFGPRRPGISLSDAKAAIGLLDILSEGKHNDAVHLSLINLDLGADGALPSAIRAIDSIRLPNNPWWTRTWTLQESILPPKACIVWGELSIEWETLSSAASNWAGANCHPILYPYINILNGLLSQVNGLRFTKENRMGPLDIAFRWAFRNTTKLQDKVYGLMGLFQPGALPRSQMCDYRLSPPQIYAMFTVDLIEYGRTLHALALRYMHKHPTSTEGLPNWAMDMDGGIRWEISIDGDSCPWYVMNTYNWYNACGSTTLDLNRVKYDQTSNTLSLAGFKVDDIEVAVAKPSEDEPGTSNITRAGVARLVKEWYQVAEDFYKSHTWPARKDGPRTWQDAFWTALVGNLRVSEEYGPEGQATYEDIEMAKKFVETGVRQYICYSMFANIARKKLVITTTGLLGFGPHHSEVGDQVWIFHGGKMPFVLRPTTAGLVNDFLYIGPSYVDGIIYGEAVSLDKPVCDVVLR</sequence>
<keyword evidence="2" id="KW-1185">Reference proteome</keyword>
<evidence type="ECO:0000313" key="2">
    <source>
        <dbReference type="Proteomes" id="UP001153334"/>
    </source>
</evidence>
<organism evidence="1 2">
    <name type="scientific">Nemania bipapillata</name>
    <dbReference type="NCBI Taxonomy" id="110536"/>
    <lineage>
        <taxon>Eukaryota</taxon>
        <taxon>Fungi</taxon>
        <taxon>Dikarya</taxon>
        <taxon>Ascomycota</taxon>
        <taxon>Pezizomycotina</taxon>
        <taxon>Sordariomycetes</taxon>
        <taxon>Xylariomycetidae</taxon>
        <taxon>Xylariales</taxon>
        <taxon>Xylariaceae</taxon>
        <taxon>Nemania</taxon>
    </lineage>
</organism>
<proteinExistence type="predicted"/>
<reference evidence="1" key="1">
    <citation type="submission" date="2022-11" db="EMBL/GenBank/DDBJ databases">
        <title>Genome Sequence of Nemania bipapillata.</title>
        <authorList>
            <person name="Buettner E."/>
        </authorList>
    </citation>
    <scope>NUCLEOTIDE SEQUENCE</scope>
    <source>
        <strain evidence="1">CP14</strain>
    </source>
</reference>
<protein>
    <submittedName>
        <fullName evidence="1">Uncharacterized protein</fullName>
    </submittedName>
</protein>
<dbReference type="Proteomes" id="UP001153334">
    <property type="component" value="Unassembled WGS sequence"/>
</dbReference>
<comment type="caution">
    <text evidence="1">The sequence shown here is derived from an EMBL/GenBank/DDBJ whole genome shotgun (WGS) entry which is preliminary data.</text>
</comment>
<dbReference type="EMBL" id="JAPESX010001641">
    <property type="protein sequence ID" value="KAJ8112539.1"/>
    <property type="molecule type" value="Genomic_DNA"/>
</dbReference>
<evidence type="ECO:0000313" key="1">
    <source>
        <dbReference type="EMBL" id="KAJ8112539.1"/>
    </source>
</evidence>
<accession>A0ACC2IBK5</accession>